<dbReference type="GO" id="GO:0016758">
    <property type="term" value="F:hexosyltransferase activity"/>
    <property type="evidence" value="ECO:0007669"/>
    <property type="project" value="UniProtKB-ARBA"/>
</dbReference>
<dbReference type="AlphaFoldDB" id="A0A919XTM8"/>
<proteinExistence type="inferred from homology"/>
<sequence>MNPLVSILIPTHNRPEYFEQALASALLQTYPNIEIVIGDNSTNNLTEQIVAKHRSHPRGSVIRYYHHSGNIGPIANQQHLLNLANGEYINYLNDDDLFHPRKIEIMMRHILSHTNVVLVTSQRRVIDSKGKRIFVPPIGTFKVLRPVDTVIDGGVLTLDMLQDRTNYIGEPTTVLFRRRDLTEPFGVLAGKQVLYAVDMASWFSLMTRGHAIYLVQPLSYLRFHPEQLSQNKYAQKIAEMDYKVFERFAKLRGFA</sequence>
<comment type="similarity">
    <text evidence="1">Belongs to the glycosyltransferase 2 family.</text>
</comment>
<dbReference type="RefSeq" id="WP_212941221.1">
    <property type="nucleotide sequence ID" value="NZ_BORR01000015.1"/>
</dbReference>
<evidence type="ECO:0000256" key="1">
    <source>
        <dbReference type="ARBA" id="ARBA00006739"/>
    </source>
</evidence>
<dbReference type="PANTHER" id="PTHR22916">
    <property type="entry name" value="GLYCOSYLTRANSFERASE"/>
    <property type="match status" value="1"/>
</dbReference>
<evidence type="ECO:0000313" key="3">
    <source>
        <dbReference type="EMBL" id="GIO38794.1"/>
    </source>
</evidence>
<dbReference type="Pfam" id="PF00535">
    <property type="entry name" value="Glycos_transf_2"/>
    <property type="match status" value="1"/>
</dbReference>
<dbReference type="Proteomes" id="UP000681162">
    <property type="component" value="Unassembled WGS sequence"/>
</dbReference>
<comment type="caution">
    <text evidence="3">The sequence shown here is derived from an EMBL/GenBank/DDBJ whole genome shotgun (WGS) entry which is preliminary data.</text>
</comment>
<reference evidence="3 4" key="1">
    <citation type="submission" date="2021-03" db="EMBL/GenBank/DDBJ databases">
        <title>Antimicrobial resistance genes in bacteria isolated from Japanese honey, and their potential for conferring macrolide and lincosamide resistance in the American foulbrood pathogen Paenibacillus larvae.</title>
        <authorList>
            <person name="Okamoto M."/>
            <person name="Kumagai M."/>
            <person name="Kanamori H."/>
            <person name="Takamatsu D."/>
        </authorList>
    </citation>
    <scope>NUCLEOTIDE SEQUENCE [LARGE SCALE GENOMIC DNA]</scope>
    <source>
        <strain evidence="3 4">J41TS12</strain>
    </source>
</reference>
<dbReference type="SUPFAM" id="SSF53448">
    <property type="entry name" value="Nucleotide-diphospho-sugar transferases"/>
    <property type="match status" value="1"/>
</dbReference>
<dbReference type="InterPro" id="IPR001173">
    <property type="entry name" value="Glyco_trans_2-like"/>
</dbReference>
<accession>A0A919XTM8</accession>
<dbReference type="PANTHER" id="PTHR22916:SF3">
    <property type="entry name" value="UDP-GLCNAC:BETAGAL BETA-1,3-N-ACETYLGLUCOSAMINYLTRANSFERASE-LIKE PROTEIN 1"/>
    <property type="match status" value="1"/>
</dbReference>
<dbReference type="Gene3D" id="3.90.550.10">
    <property type="entry name" value="Spore Coat Polysaccharide Biosynthesis Protein SpsA, Chain A"/>
    <property type="match status" value="1"/>
</dbReference>
<organism evidence="3 4">
    <name type="scientific">Paenibacillus antibioticophila</name>
    <dbReference type="NCBI Taxonomy" id="1274374"/>
    <lineage>
        <taxon>Bacteria</taxon>
        <taxon>Bacillati</taxon>
        <taxon>Bacillota</taxon>
        <taxon>Bacilli</taxon>
        <taxon>Bacillales</taxon>
        <taxon>Paenibacillaceae</taxon>
        <taxon>Paenibacillus</taxon>
    </lineage>
</organism>
<evidence type="ECO:0000259" key="2">
    <source>
        <dbReference type="Pfam" id="PF00535"/>
    </source>
</evidence>
<dbReference type="EMBL" id="BORR01000015">
    <property type="protein sequence ID" value="GIO38794.1"/>
    <property type="molecule type" value="Genomic_DNA"/>
</dbReference>
<keyword evidence="4" id="KW-1185">Reference proteome</keyword>
<protein>
    <recommendedName>
        <fullName evidence="2">Glycosyltransferase 2-like domain-containing protein</fullName>
    </recommendedName>
</protein>
<name>A0A919XTM8_9BACL</name>
<feature type="domain" description="Glycosyltransferase 2-like" evidence="2">
    <location>
        <begin position="6"/>
        <end position="131"/>
    </location>
</feature>
<evidence type="ECO:0000313" key="4">
    <source>
        <dbReference type="Proteomes" id="UP000681162"/>
    </source>
</evidence>
<dbReference type="InterPro" id="IPR029044">
    <property type="entry name" value="Nucleotide-diphossugar_trans"/>
</dbReference>
<gene>
    <name evidence="3" type="ORF">J41TS12_36550</name>
</gene>